<accession>A0A7W7WVA3</accession>
<dbReference type="EMBL" id="JACHJS010000001">
    <property type="protein sequence ID" value="MBB4965119.1"/>
    <property type="molecule type" value="Genomic_DNA"/>
</dbReference>
<evidence type="ECO:0000313" key="2">
    <source>
        <dbReference type="EMBL" id="MBB4965119.1"/>
    </source>
</evidence>
<reference evidence="2 3" key="1">
    <citation type="submission" date="2020-08" db="EMBL/GenBank/DDBJ databases">
        <title>Sequencing the genomes of 1000 actinobacteria strains.</title>
        <authorList>
            <person name="Klenk H.-P."/>
        </authorList>
    </citation>
    <scope>NUCLEOTIDE SEQUENCE [LARGE SCALE GENOMIC DNA]</scope>
    <source>
        <strain evidence="2 3">DSM 45084</strain>
    </source>
</reference>
<dbReference type="PANTHER" id="PTHR47197:SF3">
    <property type="entry name" value="DIHYDRO-HEME D1 DEHYDROGENASE"/>
    <property type="match status" value="1"/>
</dbReference>
<feature type="signal peptide" evidence="1">
    <location>
        <begin position="1"/>
        <end position="25"/>
    </location>
</feature>
<name>A0A7W7WVA3_9PSEU</name>
<dbReference type="AlphaFoldDB" id="A0A7W7WVA3"/>
<dbReference type="SUPFAM" id="SSF63829">
    <property type="entry name" value="Calcium-dependent phosphotriesterase"/>
    <property type="match status" value="1"/>
</dbReference>
<gene>
    <name evidence="2" type="ORF">F4559_002478</name>
</gene>
<dbReference type="InterPro" id="IPR015943">
    <property type="entry name" value="WD40/YVTN_repeat-like_dom_sf"/>
</dbReference>
<dbReference type="Proteomes" id="UP000542674">
    <property type="component" value="Unassembled WGS sequence"/>
</dbReference>
<comment type="caution">
    <text evidence="2">The sequence shown here is derived from an EMBL/GenBank/DDBJ whole genome shotgun (WGS) entry which is preliminary data.</text>
</comment>
<proteinExistence type="predicted"/>
<dbReference type="PANTHER" id="PTHR47197">
    <property type="entry name" value="PROTEIN NIRF"/>
    <property type="match status" value="1"/>
</dbReference>
<dbReference type="InterPro" id="IPR051200">
    <property type="entry name" value="Host-pathogen_enzymatic-act"/>
</dbReference>
<keyword evidence="3" id="KW-1185">Reference proteome</keyword>
<dbReference type="Gene3D" id="2.130.10.10">
    <property type="entry name" value="YVTN repeat-like/Quinoprotein amine dehydrogenase"/>
    <property type="match status" value="2"/>
</dbReference>
<feature type="chain" id="PRO_5030794145" evidence="1">
    <location>
        <begin position="26"/>
        <end position="304"/>
    </location>
</feature>
<sequence>MRLPRGTVVCVAALLVLGPSGVAVAEPFPTTLGLPDGFRPEGIAVDAEYAYFGSMGTGAIRRVRLADGTSTQLTPGAAGTAALGLKVDGRGRLFVAGGGGGDARVLDTATGRTIATFRLATRSTFVNDVVLTPEAAWFTDSTTAVIHRLPFGADGTLPAKAQAVRLSGDIRYTSGTNANGIETSPDGKSLIIAQHNTGRLFRVDPATGATREIQVAGGPLADTDGLVRDGETLYVVENRSNRVAVVKLDAPGTRGALVKRVTDPRFDVPTTAALYRDRLYLPNGRFTTTPMPDTPYTANAIPKP</sequence>
<evidence type="ECO:0000256" key="1">
    <source>
        <dbReference type="SAM" id="SignalP"/>
    </source>
</evidence>
<organism evidence="2 3">
    <name type="scientific">Saccharothrix violaceirubra</name>
    <dbReference type="NCBI Taxonomy" id="413306"/>
    <lineage>
        <taxon>Bacteria</taxon>
        <taxon>Bacillati</taxon>
        <taxon>Actinomycetota</taxon>
        <taxon>Actinomycetes</taxon>
        <taxon>Pseudonocardiales</taxon>
        <taxon>Pseudonocardiaceae</taxon>
        <taxon>Saccharothrix</taxon>
    </lineage>
</organism>
<protein>
    <submittedName>
        <fullName evidence="2">Sugar lactone lactonase YvrE</fullName>
    </submittedName>
</protein>
<keyword evidence="1" id="KW-0732">Signal</keyword>
<dbReference type="RefSeq" id="WP_184668523.1">
    <property type="nucleotide sequence ID" value="NZ_BAABAI010000013.1"/>
</dbReference>
<evidence type="ECO:0000313" key="3">
    <source>
        <dbReference type="Proteomes" id="UP000542674"/>
    </source>
</evidence>